<dbReference type="Pfam" id="PF13639">
    <property type="entry name" value="zf-RING_2"/>
    <property type="match status" value="1"/>
</dbReference>
<organism evidence="3 4">
    <name type="scientific">Platanthera zijinensis</name>
    <dbReference type="NCBI Taxonomy" id="2320716"/>
    <lineage>
        <taxon>Eukaryota</taxon>
        <taxon>Viridiplantae</taxon>
        <taxon>Streptophyta</taxon>
        <taxon>Embryophyta</taxon>
        <taxon>Tracheophyta</taxon>
        <taxon>Spermatophyta</taxon>
        <taxon>Magnoliopsida</taxon>
        <taxon>Liliopsida</taxon>
        <taxon>Asparagales</taxon>
        <taxon>Orchidaceae</taxon>
        <taxon>Orchidoideae</taxon>
        <taxon>Orchideae</taxon>
        <taxon>Orchidinae</taxon>
        <taxon>Platanthera</taxon>
    </lineage>
</organism>
<comment type="caution">
    <text evidence="3">The sequence shown here is derived from an EMBL/GenBank/DDBJ whole genome shotgun (WGS) entry which is preliminary data.</text>
</comment>
<proteinExistence type="predicted"/>
<dbReference type="PROSITE" id="PS50089">
    <property type="entry name" value="ZF_RING_2"/>
    <property type="match status" value="1"/>
</dbReference>
<name>A0AAP0AV52_9ASPA</name>
<keyword evidence="1" id="KW-0862">Zinc</keyword>
<dbReference type="PANTHER" id="PTHR10579">
    <property type="entry name" value="CALCIUM-ACTIVATED CHLORIDE CHANNEL REGULATOR"/>
    <property type="match status" value="1"/>
</dbReference>
<dbReference type="Gene3D" id="3.40.50.410">
    <property type="entry name" value="von Willebrand factor, type A domain"/>
    <property type="match status" value="1"/>
</dbReference>
<feature type="domain" description="RING-type" evidence="2">
    <location>
        <begin position="15"/>
        <end position="60"/>
    </location>
</feature>
<reference evidence="3 4" key="1">
    <citation type="journal article" date="2022" name="Nat. Plants">
        <title>Genomes of leafy and leafless Platanthera orchids illuminate the evolution of mycoheterotrophy.</title>
        <authorList>
            <person name="Li M.H."/>
            <person name="Liu K.W."/>
            <person name="Li Z."/>
            <person name="Lu H.C."/>
            <person name="Ye Q.L."/>
            <person name="Zhang D."/>
            <person name="Wang J.Y."/>
            <person name="Li Y.F."/>
            <person name="Zhong Z.M."/>
            <person name="Liu X."/>
            <person name="Yu X."/>
            <person name="Liu D.K."/>
            <person name="Tu X.D."/>
            <person name="Liu B."/>
            <person name="Hao Y."/>
            <person name="Liao X.Y."/>
            <person name="Jiang Y.T."/>
            <person name="Sun W.H."/>
            <person name="Chen J."/>
            <person name="Chen Y.Q."/>
            <person name="Ai Y."/>
            <person name="Zhai J.W."/>
            <person name="Wu S.S."/>
            <person name="Zhou Z."/>
            <person name="Hsiao Y.Y."/>
            <person name="Wu W.L."/>
            <person name="Chen Y.Y."/>
            <person name="Lin Y.F."/>
            <person name="Hsu J.L."/>
            <person name="Li C.Y."/>
            <person name="Wang Z.W."/>
            <person name="Zhao X."/>
            <person name="Zhong W.Y."/>
            <person name="Ma X.K."/>
            <person name="Ma L."/>
            <person name="Huang J."/>
            <person name="Chen G.Z."/>
            <person name="Huang M.Z."/>
            <person name="Huang L."/>
            <person name="Peng D.H."/>
            <person name="Luo Y.B."/>
            <person name="Zou S.Q."/>
            <person name="Chen S.P."/>
            <person name="Lan S."/>
            <person name="Tsai W.C."/>
            <person name="Van de Peer Y."/>
            <person name="Liu Z.J."/>
        </authorList>
    </citation>
    <scope>NUCLEOTIDE SEQUENCE [LARGE SCALE GENOMIC DNA]</scope>
    <source>
        <strain evidence="3">Lor287</strain>
    </source>
</reference>
<dbReference type="InterPro" id="IPR013083">
    <property type="entry name" value="Znf_RING/FYVE/PHD"/>
</dbReference>
<evidence type="ECO:0000313" key="4">
    <source>
        <dbReference type="Proteomes" id="UP001418222"/>
    </source>
</evidence>
<dbReference type="InterPro" id="IPR001841">
    <property type="entry name" value="Znf_RING"/>
</dbReference>
<dbReference type="SMART" id="SM00184">
    <property type="entry name" value="RING"/>
    <property type="match status" value="1"/>
</dbReference>
<evidence type="ECO:0000313" key="3">
    <source>
        <dbReference type="EMBL" id="KAK8916296.1"/>
    </source>
</evidence>
<dbReference type="InterPro" id="IPR051266">
    <property type="entry name" value="CLCR"/>
</dbReference>
<keyword evidence="1" id="KW-0863">Zinc-finger</keyword>
<dbReference type="AlphaFoldDB" id="A0AAP0AV52"/>
<keyword evidence="4" id="KW-1185">Reference proteome</keyword>
<keyword evidence="1" id="KW-0479">Metal-binding</keyword>
<gene>
    <name evidence="3" type="ORF">KSP39_PZI023082</name>
</gene>
<dbReference type="SUPFAM" id="SSF57850">
    <property type="entry name" value="RING/U-box"/>
    <property type="match status" value="1"/>
</dbReference>
<sequence>MVEGEMKRSTQQNLCAICLEPLGFAGAGERIFTGWCSHSFHLTCIASNVQHGSVTCPICRTHWPRLPDELLIAARRRTLPGSASSDPILRILDDSIATSRVNRRFSLRSARYDDDDPTEPAEAPAAPHFTRLRLSLSSSDLFVCLAPHLPVDFVLVVTPNGSHLRLLKQAIALAVFSLRPTDRLALVTCSPATATRSFALHRMSSRGKHSALQVIDRLFHTGDADPTEGLLKAVRILDDRTHRNPISRILHISDSPIGRPADQQLPLQVHWFHVGFGFGASSGFVMHEFEEFLVTVLGEEVRDVRLRIGKEGREVSIEGLRCGEERRIPANLAGESGFVYVSYEYKECRGKETAVTGEAVLQIREKGDGAGDDGEDAGGGVGARRSSCAEKWDYLDPFMARRWAKHLHGCRV</sequence>
<dbReference type="Proteomes" id="UP001418222">
    <property type="component" value="Unassembled WGS sequence"/>
</dbReference>
<accession>A0AAP0AV52</accession>
<dbReference type="Gene3D" id="3.30.40.10">
    <property type="entry name" value="Zinc/RING finger domain, C3HC4 (zinc finger)"/>
    <property type="match status" value="1"/>
</dbReference>
<dbReference type="InterPro" id="IPR036465">
    <property type="entry name" value="vWFA_dom_sf"/>
</dbReference>
<dbReference type="GO" id="GO:0008270">
    <property type="term" value="F:zinc ion binding"/>
    <property type="evidence" value="ECO:0007669"/>
    <property type="project" value="UniProtKB-KW"/>
</dbReference>
<protein>
    <recommendedName>
        <fullName evidence="2">RING-type domain-containing protein</fullName>
    </recommendedName>
</protein>
<dbReference type="EMBL" id="JBBWWQ010000020">
    <property type="protein sequence ID" value="KAK8916296.1"/>
    <property type="molecule type" value="Genomic_DNA"/>
</dbReference>
<dbReference type="SUPFAM" id="SSF53300">
    <property type="entry name" value="vWA-like"/>
    <property type="match status" value="1"/>
</dbReference>
<evidence type="ECO:0000259" key="2">
    <source>
        <dbReference type="PROSITE" id="PS50089"/>
    </source>
</evidence>
<dbReference type="PANTHER" id="PTHR10579:SF47">
    <property type="entry name" value="OS09G0298500 PROTEIN"/>
    <property type="match status" value="1"/>
</dbReference>
<evidence type="ECO:0000256" key="1">
    <source>
        <dbReference type="PROSITE-ProRule" id="PRU00175"/>
    </source>
</evidence>